<organism evidence="1 2">
    <name type="scientific">Culex pipiens pipiens</name>
    <name type="common">Northern house mosquito</name>
    <dbReference type="NCBI Taxonomy" id="38569"/>
    <lineage>
        <taxon>Eukaryota</taxon>
        <taxon>Metazoa</taxon>
        <taxon>Ecdysozoa</taxon>
        <taxon>Arthropoda</taxon>
        <taxon>Hexapoda</taxon>
        <taxon>Insecta</taxon>
        <taxon>Pterygota</taxon>
        <taxon>Neoptera</taxon>
        <taxon>Endopterygota</taxon>
        <taxon>Diptera</taxon>
        <taxon>Nematocera</taxon>
        <taxon>Culicoidea</taxon>
        <taxon>Culicidae</taxon>
        <taxon>Culicinae</taxon>
        <taxon>Culicini</taxon>
        <taxon>Culex</taxon>
        <taxon>Culex</taxon>
    </lineage>
</organism>
<accession>A0ABD1CN04</accession>
<comment type="caution">
    <text evidence="1">The sequence shown here is derived from an EMBL/GenBank/DDBJ whole genome shotgun (WGS) entry which is preliminary data.</text>
</comment>
<evidence type="ECO:0000313" key="1">
    <source>
        <dbReference type="EMBL" id="KAL1377786.1"/>
    </source>
</evidence>
<dbReference type="Proteomes" id="UP001562425">
    <property type="component" value="Unassembled WGS sequence"/>
</dbReference>
<dbReference type="AlphaFoldDB" id="A0ABD1CN04"/>
<sequence length="68" mass="7618">MNLLPGKCAAVNERKVQMPSCAGTNRTVLKGKKLPRVRNAISQKNCPRLRLLLNRDRTDTLVNTHPLP</sequence>
<protein>
    <submittedName>
        <fullName evidence="1">Uncharacterized protein</fullName>
    </submittedName>
</protein>
<gene>
    <name evidence="1" type="ORF">pipiens_016017</name>
</gene>
<reference evidence="1 2" key="1">
    <citation type="submission" date="2024-05" db="EMBL/GenBank/DDBJ databases">
        <title>Culex pipiens pipiens assembly and annotation.</title>
        <authorList>
            <person name="Alout H."/>
            <person name="Durand T."/>
        </authorList>
    </citation>
    <scope>NUCLEOTIDE SEQUENCE [LARGE SCALE GENOMIC DNA]</scope>
    <source>
        <strain evidence="1">HA-2024</strain>
        <tissue evidence="1">Whole body</tissue>
    </source>
</reference>
<evidence type="ECO:0000313" key="2">
    <source>
        <dbReference type="Proteomes" id="UP001562425"/>
    </source>
</evidence>
<name>A0ABD1CN04_CULPP</name>
<proteinExistence type="predicted"/>
<dbReference type="EMBL" id="JBEHCU010010734">
    <property type="protein sequence ID" value="KAL1377786.1"/>
    <property type="molecule type" value="Genomic_DNA"/>
</dbReference>
<keyword evidence="2" id="KW-1185">Reference proteome</keyword>